<dbReference type="PANTHER" id="PTHR47875">
    <property type="entry name" value="PEPTIDYL-PROLYL CIS-TRANS ISOMERASE CYP28, CHLOROPLASTIC"/>
    <property type="match status" value="1"/>
</dbReference>
<name>A0A250X173_9CHLO</name>
<accession>A0A250X173</accession>
<dbReference type="PROSITE" id="PS50072">
    <property type="entry name" value="CSA_PPIASE_2"/>
    <property type="match status" value="1"/>
</dbReference>
<dbReference type="EC" id="5.2.1.8" evidence="1"/>
<dbReference type="InterPro" id="IPR044178">
    <property type="entry name" value="CYP28-like"/>
</dbReference>
<protein>
    <recommendedName>
        <fullName evidence="1">Peptidyl-prolyl cis-trans isomerase</fullName>
        <shortName evidence="1">PPIase</shortName>
        <ecNumber evidence="1">5.2.1.8</ecNumber>
    </recommendedName>
</protein>
<proteinExistence type="inferred from homology"/>
<keyword evidence="1" id="KW-0697">Rotamase</keyword>
<organism evidence="3 4">
    <name type="scientific">Chlamydomonas eustigma</name>
    <dbReference type="NCBI Taxonomy" id="1157962"/>
    <lineage>
        <taxon>Eukaryota</taxon>
        <taxon>Viridiplantae</taxon>
        <taxon>Chlorophyta</taxon>
        <taxon>core chlorophytes</taxon>
        <taxon>Chlorophyceae</taxon>
        <taxon>CS clade</taxon>
        <taxon>Chlamydomonadales</taxon>
        <taxon>Chlamydomonadaceae</taxon>
        <taxon>Chlamydomonas</taxon>
    </lineage>
</organism>
<comment type="caution">
    <text evidence="3">The sequence shown here is derived from an EMBL/GenBank/DDBJ whole genome shotgun (WGS) entry which is preliminary data.</text>
</comment>
<gene>
    <name evidence="3" type="ORF">CEUSTIGMA_g4273.t1</name>
</gene>
<evidence type="ECO:0000313" key="4">
    <source>
        <dbReference type="Proteomes" id="UP000232323"/>
    </source>
</evidence>
<comment type="similarity">
    <text evidence="1">Belongs to the cyclophilin-type PPIase family.</text>
</comment>
<evidence type="ECO:0000313" key="3">
    <source>
        <dbReference type="EMBL" id="GAX76827.1"/>
    </source>
</evidence>
<dbReference type="InterPro" id="IPR002130">
    <property type="entry name" value="Cyclophilin-type_PPIase_dom"/>
</dbReference>
<feature type="domain" description="PPIase cyclophilin-type" evidence="2">
    <location>
        <begin position="71"/>
        <end position="259"/>
    </location>
</feature>
<dbReference type="EMBL" id="BEGY01000020">
    <property type="protein sequence ID" value="GAX76827.1"/>
    <property type="molecule type" value="Genomic_DNA"/>
</dbReference>
<dbReference type="AlphaFoldDB" id="A0A250X173"/>
<dbReference type="GO" id="GO:0003755">
    <property type="term" value="F:peptidyl-prolyl cis-trans isomerase activity"/>
    <property type="evidence" value="ECO:0007669"/>
    <property type="project" value="UniProtKB-UniRule"/>
</dbReference>
<dbReference type="OrthoDB" id="193499at2759"/>
<comment type="catalytic activity">
    <reaction evidence="1">
        <text>[protein]-peptidylproline (omega=180) = [protein]-peptidylproline (omega=0)</text>
        <dbReference type="Rhea" id="RHEA:16237"/>
        <dbReference type="Rhea" id="RHEA-COMP:10747"/>
        <dbReference type="Rhea" id="RHEA-COMP:10748"/>
        <dbReference type="ChEBI" id="CHEBI:83833"/>
        <dbReference type="ChEBI" id="CHEBI:83834"/>
        <dbReference type="EC" id="5.2.1.8"/>
    </reaction>
</comment>
<dbReference type="Pfam" id="PF00160">
    <property type="entry name" value="Pro_isomerase"/>
    <property type="match status" value="1"/>
</dbReference>
<sequence length="265" mass="27943">MQVDTLPAMASLEVASSSLEKDTANSSLQLPDTTITNKVYLDIGIAPTALKPSGQRLLGSKSAIPIEDALPAGRIVIGIYGNQVPVTAGNFLELVRSGSLQGTVFSRVIPGEYIQAGQQGQLKMGGLQAPSGIKPNREISSSRAFALNHSRPGTVSLSLSENDEDPKIQNMPGYTRLEFLITTGPGPVPRLDGQNIPFGKVLEGMGVISAITKVPTFRANERTSSLNLLAGKLGDDRAAGVRRKYGRPFKAVIILAAGELPVLAT</sequence>
<dbReference type="GO" id="GO:0009507">
    <property type="term" value="C:chloroplast"/>
    <property type="evidence" value="ECO:0007669"/>
    <property type="project" value="TreeGrafter"/>
</dbReference>
<comment type="function">
    <text evidence="1">PPIases accelerate the folding of proteins. It catalyzes the cis-trans isomerization of proline imidic peptide bonds in oligopeptides.</text>
</comment>
<dbReference type="Proteomes" id="UP000232323">
    <property type="component" value="Unassembled WGS sequence"/>
</dbReference>
<reference evidence="3 4" key="1">
    <citation type="submission" date="2017-08" db="EMBL/GenBank/DDBJ databases">
        <title>Acidophilic green algal genome provides insights into adaptation to an acidic environment.</title>
        <authorList>
            <person name="Hirooka S."/>
            <person name="Hirose Y."/>
            <person name="Kanesaki Y."/>
            <person name="Higuchi S."/>
            <person name="Fujiwara T."/>
            <person name="Onuma R."/>
            <person name="Era A."/>
            <person name="Ohbayashi R."/>
            <person name="Uzuka A."/>
            <person name="Nozaki H."/>
            <person name="Yoshikawa H."/>
            <person name="Miyagishima S.Y."/>
        </authorList>
    </citation>
    <scope>NUCLEOTIDE SEQUENCE [LARGE SCALE GENOMIC DNA]</scope>
    <source>
        <strain evidence="3 4">NIES-2499</strain>
    </source>
</reference>
<dbReference type="PANTHER" id="PTHR47875:SF1">
    <property type="entry name" value="PEPTIDYL-PROLYL CIS-TRANS ISOMERASE CYP28, CHLOROPLASTIC"/>
    <property type="match status" value="1"/>
</dbReference>
<keyword evidence="4" id="KW-1185">Reference proteome</keyword>
<dbReference type="STRING" id="1157962.A0A250X173"/>
<evidence type="ECO:0000259" key="2">
    <source>
        <dbReference type="PROSITE" id="PS50072"/>
    </source>
</evidence>
<dbReference type="Gene3D" id="2.40.100.10">
    <property type="entry name" value="Cyclophilin-like"/>
    <property type="match status" value="1"/>
</dbReference>
<dbReference type="SUPFAM" id="SSF50891">
    <property type="entry name" value="Cyclophilin-like"/>
    <property type="match status" value="1"/>
</dbReference>
<evidence type="ECO:0000256" key="1">
    <source>
        <dbReference type="RuleBase" id="RU363019"/>
    </source>
</evidence>
<dbReference type="PRINTS" id="PR00153">
    <property type="entry name" value="CSAPPISMRASE"/>
</dbReference>
<dbReference type="InterPro" id="IPR029000">
    <property type="entry name" value="Cyclophilin-like_dom_sf"/>
</dbReference>
<dbReference type="FunFam" id="2.40.100.10:FF:000037">
    <property type="entry name" value="Peptidyl-prolyl cis-trans isomerase"/>
    <property type="match status" value="1"/>
</dbReference>
<keyword evidence="1" id="KW-0413">Isomerase</keyword>